<gene>
    <name evidence="2" type="ORF">LR394_30270</name>
</gene>
<dbReference type="Proteomes" id="UP001138997">
    <property type="component" value="Unassembled WGS sequence"/>
</dbReference>
<evidence type="ECO:0000313" key="3">
    <source>
        <dbReference type="Proteomes" id="UP001138997"/>
    </source>
</evidence>
<sequence length="1439" mass="150499">MTPDQLRGIVTATDGRLDVQLDALTGISAFFTGFFPAGRLVLTSVTTTAATADGVTVTGTGASGPFTGMAVSATFAAAGGTVTALVRATGDQNWTFVDAFGVLRHSIFDSLRFQGPALVLDSTTAVMSFTGTLIITTPMAPLDLLLPGVTHTVTGEITTVTGDPELGFPTSTVPDILLYGPQGASLDLGLFTLTDLRYEILGDPTFDYDVVDYAVQSSIVVTGSVPVRVAGVPHSALLYTEIFGWGDSVLFVADFTDLGPLSLADVAAFTGQSSLPIPFDFDVSSPVVLTDVRMLVAPKTMTLSYISVKLETAEEWQIVEDVLDLQAIDLTFRIDSPLSGARLSGVLSGLFGIGASGVLEMSANFGDRSVGGALRSGDGPLSIREVYTDFTGQDPAPVPDLAVARFDFGLAFPPAPQPFTYHGFLELVGDWKLTDQLSLTDVMFSLSHDPDTRFAAMATFVIQGVGVAIGASYDPAPDKQWEFSGASGPGQQIAIGELFQTLAGNFGAIALPTPISQLVIENLGIEVSTGTKRLYLTGEALFPIDTASADLTIAIDTAQRSFTASLVVSVPTAHGPFTPRFDLLFAQQETATLFTAAYSHATGDPVPALKDLIAALLPSAAAYVPDGLVVDLNDTFMAVDGPAKVFGADLAITLDLSHLPVFGDHLDLGVMGFDPLRLVALSAALSATEVTAINGQLPTAITKLPDGDRAAGFLVSGKLKLGVLEQPMALPVSPAQTAPPITSKQTQTADNTLWYKVQRSFGPIQLDRVGVAYLHEPGQPARLSVRVDASVSAGGLTLSCDGLSASVSLADPAALPVFDLAGLGVSYTGGPVTLSGAFLRNTVTYQGKPIPSYSGKAVIETETFTLGALGSYLQLPEGPSLFVYAFLNYPIGGPAFFFVEGIAAGFGYNRRFIAPAVDQIASFPLVAEAVGTTVPGTLATELSQLADALPPSPGDVFLAAGLRFTSFKMIDSFLLVTAGFGHRFELNVLGLSTLVLPVPDAGLGDVTPVAEIQLAMKASFMPDDGYFSLLAQLTSNSYLLSRACRLTGGFAFVTWFAGDHDGDFVLTVGGYHPHFTKPGHYPAVPRLGFDWKVSDKLALKGSAYFALTPGALMAGAALSATYEDGSLRAWFDAGMDFLIAWQPYHYEAALHISVGASYTFSFFGSHTINVHVGTDVRFWGPDFGGTAYIDLDVISFTITFGSSGGASAEPVPWNRFRTAQLPAADKAVTVVLRGGAPQAAAGTYLGTVNPAELELLTDSCVPATSGRSGTTALTGTGALAFAIAPVGAKPGTFTSVQTINITQGTTPVNASFRFEPVAKSLPAALWGEELTPTLSKEALCEDMLTGYVVRPTPPVRPATTSSLPVSSLQSATALFVEHHAFEWVPLPTFTKAADQTLNLTAGAQTRDAIAGKLRPDLLIDLNGLAPADFLLAPEVGANG</sequence>
<dbReference type="InterPro" id="IPR046538">
    <property type="entry name" value="DUF6603"/>
</dbReference>
<accession>A0A9X1NJG6</accession>
<feature type="domain" description="DUF6603" evidence="1">
    <location>
        <begin position="757"/>
        <end position="1225"/>
    </location>
</feature>
<reference evidence="2" key="1">
    <citation type="submission" date="2021-11" db="EMBL/GenBank/DDBJ databases">
        <title>Streptomyces corallinus and Kineosporia corallina sp. nov., two new coral-derived marine actinobacteria.</title>
        <authorList>
            <person name="Buangrab K."/>
            <person name="Sutthacheep M."/>
            <person name="Yeemin T."/>
            <person name="Harunari E."/>
            <person name="Igarashi Y."/>
            <person name="Sripreechasak P."/>
            <person name="Kanchanasin P."/>
            <person name="Tanasupawat S."/>
            <person name="Phongsopitanun W."/>
        </authorList>
    </citation>
    <scope>NUCLEOTIDE SEQUENCE</scope>
    <source>
        <strain evidence="2">JCM 31032</strain>
    </source>
</reference>
<name>A0A9X1NJG6_9ACTN</name>
<evidence type="ECO:0000259" key="1">
    <source>
        <dbReference type="Pfam" id="PF20248"/>
    </source>
</evidence>
<comment type="caution">
    <text evidence="2">The sequence shown here is derived from an EMBL/GenBank/DDBJ whole genome shotgun (WGS) entry which is preliminary data.</text>
</comment>
<dbReference type="EMBL" id="JAJOMB010000020">
    <property type="protein sequence ID" value="MCD5315200.1"/>
    <property type="molecule type" value="Genomic_DNA"/>
</dbReference>
<protein>
    <recommendedName>
        <fullName evidence="1">DUF6603 domain-containing protein</fullName>
    </recommendedName>
</protein>
<evidence type="ECO:0000313" key="2">
    <source>
        <dbReference type="EMBL" id="MCD5315200.1"/>
    </source>
</evidence>
<proteinExistence type="predicted"/>
<dbReference type="Pfam" id="PF20248">
    <property type="entry name" value="DUF6603"/>
    <property type="match status" value="1"/>
</dbReference>
<keyword evidence="3" id="KW-1185">Reference proteome</keyword>
<dbReference type="RefSeq" id="WP_231448001.1">
    <property type="nucleotide sequence ID" value="NZ_JAJOMB010000020.1"/>
</dbReference>
<organism evidence="2 3">
    <name type="scientific">Kineosporia babensis</name>
    <dbReference type="NCBI Taxonomy" id="499548"/>
    <lineage>
        <taxon>Bacteria</taxon>
        <taxon>Bacillati</taxon>
        <taxon>Actinomycetota</taxon>
        <taxon>Actinomycetes</taxon>
        <taxon>Kineosporiales</taxon>
        <taxon>Kineosporiaceae</taxon>
        <taxon>Kineosporia</taxon>
    </lineage>
</organism>